<dbReference type="Proteomes" id="UP000007752">
    <property type="component" value="Chromosome 2"/>
</dbReference>
<dbReference type="AlphaFoldDB" id="B9F051"/>
<protein>
    <submittedName>
        <fullName evidence="1">Uncharacterized protein</fullName>
    </submittedName>
</protein>
<evidence type="ECO:0000313" key="1">
    <source>
        <dbReference type="EMBL" id="EEE57043.1"/>
    </source>
</evidence>
<name>B9F051_ORYSJ</name>
<accession>B9F051</accession>
<reference evidence="1" key="1">
    <citation type="journal article" date="2005" name="PLoS Biol.">
        <title>The genomes of Oryza sativa: a history of duplications.</title>
        <authorList>
            <person name="Yu J."/>
            <person name="Wang J."/>
            <person name="Lin W."/>
            <person name="Li S."/>
            <person name="Li H."/>
            <person name="Zhou J."/>
            <person name="Ni P."/>
            <person name="Dong W."/>
            <person name="Hu S."/>
            <person name="Zeng C."/>
            <person name="Zhang J."/>
            <person name="Zhang Y."/>
            <person name="Li R."/>
            <person name="Xu Z."/>
            <person name="Li S."/>
            <person name="Li X."/>
            <person name="Zheng H."/>
            <person name="Cong L."/>
            <person name="Lin L."/>
            <person name="Yin J."/>
            <person name="Geng J."/>
            <person name="Li G."/>
            <person name="Shi J."/>
            <person name="Liu J."/>
            <person name="Lv H."/>
            <person name="Li J."/>
            <person name="Wang J."/>
            <person name="Deng Y."/>
            <person name="Ran L."/>
            <person name="Shi X."/>
            <person name="Wang X."/>
            <person name="Wu Q."/>
            <person name="Li C."/>
            <person name="Ren X."/>
            <person name="Wang J."/>
            <person name="Wang X."/>
            <person name="Li D."/>
            <person name="Liu D."/>
            <person name="Zhang X."/>
            <person name="Ji Z."/>
            <person name="Zhao W."/>
            <person name="Sun Y."/>
            <person name="Zhang Z."/>
            <person name="Bao J."/>
            <person name="Han Y."/>
            <person name="Dong L."/>
            <person name="Ji J."/>
            <person name="Chen P."/>
            <person name="Wu S."/>
            <person name="Liu J."/>
            <person name="Xiao Y."/>
            <person name="Bu D."/>
            <person name="Tan J."/>
            <person name="Yang L."/>
            <person name="Ye C."/>
            <person name="Zhang J."/>
            <person name="Xu J."/>
            <person name="Zhou Y."/>
            <person name="Yu Y."/>
            <person name="Zhang B."/>
            <person name="Zhuang S."/>
            <person name="Wei H."/>
            <person name="Liu B."/>
            <person name="Lei M."/>
            <person name="Yu H."/>
            <person name="Li Y."/>
            <person name="Xu H."/>
            <person name="Wei S."/>
            <person name="He X."/>
            <person name="Fang L."/>
            <person name="Zhang Z."/>
            <person name="Zhang Y."/>
            <person name="Huang X."/>
            <person name="Su Z."/>
            <person name="Tong W."/>
            <person name="Li J."/>
            <person name="Tong Z."/>
            <person name="Li S."/>
            <person name="Ye J."/>
            <person name="Wang L."/>
            <person name="Fang L."/>
            <person name="Lei T."/>
            <person name="Chen C."/>
            <person name="Chen H."/>
            <person name="Xu Z."/>
            <person name="Li H."/>
            <person name="Huang H."/>
            <person name="Zhang F."/>
            <person name="Xu H."/>
            <person name="Li N."/>
            <person name="Zhao C."/>
            <person name="Li S."/>
            <person name="Dong L."/>
            <person name="Huang Y."/>
            <person name="Li L."/>
            <person name="Xi Y."/>
            <person name="Qi Q."/>
            <person name="Li W."/>
            <person name="Zhang B."/>
            <person name="Hu W."/>
            <person name="Zhang Y."/>
            <person name="Tian X."/>
            <person name="Jiao Y."/>
            <person name="Liang X."/>
            <person name="Jin J."/>
            <person name="Gao L."/>
            <person name="Zheng W."/>
            <person name="Hao B."/>
            <person name="Liu S."/>
            <person name="Wang W."/>
            <person name="Yuan L."/>
            <person name="Cao M."/>
            <person name="McDermott J."/>
            <person name="Samudrala R."/>
            <person name="Wang J."/>
            <person name="Wong G.K."/>
            <person name="Yang H."/>
        </authorList>
    </citation>
    <scope>NUCLEOTIDE SEQUENCE [LARGE SCALE GENOMIC DNA]</scope>
</reference>
<reference evidence="1" key="2">
    <citation type="submission" date="2008-12" db="EMBL/GenBank/DDBJ databases">
        <title>Improved gene annotation of the rice (Oryza sativa) genomes.</title>
        <authorList>
            <person name="Wang J."/>
            <person name="Li R."/>
            <person name="Fan W."/>
            <person name="Huang Q."/>
            <person name="Zhang J."/>
            <person name="Zhou Y."/>
            <person name="Hu Y."/>
            <person name="Zi S."/>
            <person name="Li J."/>
            <person name="Ni P."/>
            <person name="Zheng H."/>
            <person name="Zhang Y."/>
            <person name="Zhao M."/>
            <person name="Hao Q."/>
            <person name="McDermott J."/>
            <person name="Samudrala R."/>
            <person name="Kristiansen K."/>
            <person name="Wong G.K.-S."/>
        </authorList>
    </citation>
    <scope>NUCLEOTIDE SEQUENCE</scope>
</reference>
<gene>
    <name evidence="1" type="ORF">OsJ_06829</name>
</gene>
<organism evidence="1">
    <name type="scientific">Oryza sativa subsp. japonica</name>
    <name type="common">Rice</name>
    <dbReference type="NCBI Taxonomy" id="39947"/>
    <lineage>
        <taxon>Eukaryota</taxon>
        <taxon>Viridiplantae</taxon>
        <taxon>Streptophyta</taxon>
        <taxon>Embryophyta</taxon>
        <taxon>Tracheophyta</taxon>
        <taxon>Spermatophyta</taxon>
        <taxon>Magnoliopsida</taxon>
        <taxon>Liliopsida</taxon>
        <taxon>Poales</taxon>
        <taxon>Poaceae</taxon>
        <taxon>BOP clade</taxon>
        <taxon>Oryzoideae</taxon>
        <taxon>Oryzeae</taxon>
        <taxon>Oryzinae</taxon>
        <taxon>Oryza</taxon>
        <taxon>Oryza sativa</taxon>
    </lineage>
</organism>
<proteinExistence type="predicted"/>
<sequence length="72" mass="8551">MKESNAIAPSCIQERQPKPDWWRVAVEAACQIWEREAVKRSFDSDNEELRTMRVLRVLRHVCRVVIDQVEEI</sequence>
<dbReference type="EMBL" id="CM000139">
    <property type="protein sequence ID" value="EEE57043.1"/>
    <property type="molecule type" value="Genomic_DNA"/>
</dbReference>